<dbReference type="Gene3D" id="3.40.50.12780">
    <property type="entry name" value="N-terminal domain of ligase-like"/>
    <property type="match status" value="1"/>
</dbReference>
<evidence type="ECO:0000313" key="4">
    <source>
        <dbReference type="EMBL" id="PXV62128.1"/>
    </source>
</evidence>
<evidence type="ECO:0000313" key="5">
    <source>
        <dbReference type="Proteomes" id="UP000247973"/>
    </source>
</evidence>
<accession>A0A2V3PMM6</accession>
<reference evidence="4 5" key="1">
    <citation type="submission" date="2018-03" db="EMBL/GenBank/DDBJ databases">
        <title>Genomic Encyclopedia of Archaeal and Bacterial Type Strains, Phase II (KMG-II): from individual species to whole genera.</title>
        <authorList>
            <person name="Goeker M."/>
        </authorList>
    </citation>
    <scope>NUCLEOTIDE SEQUENCE [LARGE SCALE GENOMIC DNA]</scope>
    <source>
        <strain evidence="4 5">DSM 100214</strain>
    </source>
</reference>
<keyword evidence="2 4" id="KW-0436">Ligase</keyword>
<evidence type="ECO:0000256" key="2">
    <source>
        <dbReference type="ARBA" id="ARBA00022598"/>
    </source>
</evidence>
<dbReference type="Pfam" id="PF00501">
    <property type="entry name" value="AMP-binding"/>
    <property type="match status" value="1"/>
</dbReference>
<dbReference type="InterPro" id="IPR000873">
    <property type="entry name" value="AMP-dep_synth/lig_dom"/>
</dbReference>
<feature type="domain" description="AMP-dependent synthetase/ligase" evidence="3">
    <location>
        <begin position="76"/>
        <end position="225"/>
    </location>
</feature>
<dbReference type="Gene3D" id="3.30.300.30">
    <property type="match status" value="1"/>
</dbReference>
<sequence>MEQSERSVSNVRQSDIIMYQLDRTKQTITIEGKTYSSDIFLGENLPESVSHSEFHNDLLLFLNDWFSDSPTIKVQTSGSTGIPKEMFVEKSKMMQSAQLTCSFLGLKKGDSALLCMSLDYIAGKMVAVRALVAELDLYPVLPSGNPLKNIHKEFSFAAMIPLQVFNSLQSDTEKKRLSNIKNLIIGGGSIDPQIEEAVKDFPHKVYSTYGMTETLSHIALRRLNGKEASDHYYPFDSVTLSLSEDNALIIDAPLVSNERLYTNDIVEIYEDKSFRIIGRKDNIINSGGVKIQIEEIEALLRPALKNGFAITSLPDPKFGEIVVLATEKEIDKNIISNLLPVYFIPKKIIKVSKIPLTETGKINRAALKQLVLSELRNPK</sequence>
<dbReference type="PANTHER" id="PTHR43201">
    <property type="entry name" value="ACYL-COA SYNTHETASE"/>
    <property type="match status" value="1"/>
</dbReference>
<dbReference type="EMBL" id="QICL01000022">
    <property type="protein sequence ID" value="PXV62128.1"/>
    <property type="molecule type" value="Genomic_DNA"/>
</dbReference>
<protein>
    <submittedName>
        <fullName evidence="4">O-succinylbenzoic acid--CoA ligase</fullName>
    </submittedName>
</protein>
<dbReference type="GO" id="GO:0031956">
    <property type="term" value="F:medium-chain fatty acid-CoA ligase activity"/>
    <property type="evidence" value="ECO:0007669"/>
    <property type="project" value="TreeGrafter"/>
</dbReference>
<comment type="caution">
    <text evidence="4">The sequence shown here is derived from an EMBL/GenBank/DDBJ whole genome shotgun (WGS) entry which is preliminary data.</text>
</comment>
<name>A0A2V3PMM6_9BACT</name>
<dbReference type="InterPro" id="IPR042099">
    <property type="entry name" value="ANL_N_sf"/>
</dbReference>
<evidence type="ECO:0000259" key="3">
    <source>
        <dbReference type="Pfam" id="PF00501"/>
    </source>
</evidence>
<dbReference type="InterPro" id="IPR045851">
    <property type="entry name" value="AMP-bd_C_sf"/>
</dbReference>
<keyword evidence="5" id="KW-1185">Reference proteome</keyword>
<evidence type="ECO:0000256" key="1">
    <source>
        <dbReference type="ARBA" id="ARBA00006432"/>
    </source>
</evidence>
<dbReference type="AlphaFoldDB" id="A0A2V3PMM6"/>
<dbReference type="Proteomes" id="UP000247973">
    <property type="component" value="Unassembled WGS sequence"/>
</dbReference>
<proteinExistence type="inferred from homology"/>
<dbReference type="PANTHER" id="PTHR43201:SF5">
    <property type="entry name" value="MEDIUM-CHAIN ACYL-COA LIGASE ACSF2, MITOCHONDRIAL"/>
    <property type="match status" value="1"/>
</dbReference>
<gene>
    <name evidence="4" type="ORF">CLV62_12283</name>
</gene>
<dbReference type="GO" id="GO:0006631">
    <property type="term" value="P:fatty acid metabolic process"/>
    <property type="evidence" value="ECO:0007669"/>
    <property type="project" value="TreeGrafter"/>
</dbReference>
<organism evidence="4 5">
    <name type="scientific">Dysgonomonas alginatilytica</name>
    <dbReference type="NCBI Taxonomy" id="1605892"/>
    <lineage>
        <taxon>Bacteria</taxon>
        <taxon>Pseudomonadati</taxon>
        <taxon>Bacteroidota</taxon>
        <taxon>Bacteroidia</taxon>
        <taxon>Bacteroidales</taxon>
        <taxon>Dysgonomonadaceae</taxon>
        <taxon>Dysgonomonas</taxon>
    </lineage>
</organism>
<dbReference type="SUPFAM" id="SSF56801">
    <property type="entry name" value="Acetyl-CoA synthetase-like"/>
    <property type="match status" value="1"/>
</dbReference>
<comment type="similarity">
    <text evidence="1">Belongs to the ATP-dependent AMP-binding enzyme family.</text>
</comment>